<sequence>MAATLKMTQNHHTAQMTNVQRIGCRIKTDVSRNLLFGKQFFSTRHHIVEHATPSQFFYKIHIVNHLKFTYKKTLPMIVSDAKIRLFL</sequence>
<reference evidence="1" key="1">
    <citation type="journal article" date="2012" name="PLoS ONE">
        <title>Gene sets for utilization of primary and secondary nutrition supplies in the distal gut of endangered iberian lynx.</title>
        <authorList>
            <person name="Alcaide M."/>
            <person name="Messina E."/>
            <person name="Richter M."/>
            <person name="Bargiela R."/>
            <person name="Peplies J."/>
            <person name="Huws S.A."/>
            <person name="Newbold C.J."/>
            <person name="Golyshin P.N."/>
            <person name="Simon M.A."/>
            <person name="Lopez G."/>
            <person name="Yakimov M.M."/>
            <person name="Ferrer M."/>
        </authorList>
    </citation>
    <scope>NUCLEOTIDE SEQUENCE</scope>
</reference>
<evidence type="ECO:0000313" key="1">
    <source>
        <dbReference type="EMBL" id="EJX09041.1"/>
    </source>
</evidence>
<dbReference type="EMBL" id="AMCI01000477">
    <property type="protein sequence ID" value="EJX09041.1"/>
    <property type="molecule type" value="Genomic_DNA"/>
</dbReference>
<comment type="caution">
    <text evidence="1">The sequence shown here is derived from an EMBL/GenBank/DDBJ whole genome shotgun (WGS) entry which is preliminary data.</text>
</comment>
<protein>
    <submittedName>
        <fullName evidence="1">Uncharacterized protein</fullName>
    </submittedName>
</protein>
<accession>J9D8E0</accession>
<gene>
    <name evidence="1" type="ORF">EVA_02847</name>
</gene>
<dbReference type="AlphaFoldDB" id="J9D8E0"/>
<name>J9D8E0_9ZZZZ</name>
<proteinExistence type="predicted"/>
<organism evidence="1">
    <name type="scientific">gut metagenome</name>
    <dbReference type="NCBI Taxonomy" id="749906"/>
    <lineage>
        <taxon>unclassified sequences</taxon>
        <taxon>metagenomes</taxon>
        <taxon>organismal metagenomes</taxon>
    </lineage>
</organism>